<reference evidence="2 3" key="1">
    <citation type="submission" date="2023-11" db="EMBL/GenBank/DDBJ databases">
        <title>Winogradskyella pelagius sp. nov., isolated from coastal sediment.</title>
        <authorList>
            <person name="Li F."/>
        </authorList>
    </citation>
    <scope>NUCLEOTIDE SEQUENCE [LARGE SCALE GENOMIC DNA]</scope>
    <source>
        <strain evidence="2 3">KCTC 23502</strain>
    </source>
</reference>
<keyword evidence="3" id="KW-1185">Reference proteome</keyword>
<name>A0ABU5ENT9_9FLAO</name>
<feature type="transmembrane region" description="Helical" evidence="1">
    <location>
        <begin position="20"/>
        <end position="38"/>
    </location>
</feature>
<keyword evidence="1" id="KW-0812">Transmembrane</keyword>
<keyword evidence="1" id="KW-1133">Transmembrane helix</keyword>
<gene>
    <name evidence="2" type="ORF">SNF14_10195</name>
</gene>
<dbReference type="Proteomes" id="UP001285855">
    <property type="component" value="Unassembled WGS sequence"/>
</dbReference>
<protein>
    <submittedName>
        <fullName evidence="2">CcoQ/FixQ family Cbb3-type cytochrome c oxidase assembly chaperone</fullName>
    </submittedName>
</protein>
<dbReference type="EMBL" id="JAXDAE010000010">
    <property type="protein sequence ID" value="MDY2587711.1"/>
    <property type="molecule type" value="Genomic_DNA"/>
</dbReference>
<evidence type="ECO:0000313" key="2">
    <source>
        <dbReference type="EMBL" id="MDY2587711.1"/>
    </source>
</evidence>
<comment type="caution">
    <text evidence="2">The sequence shown here is derived from an EMBL/GenBank/DDBJ whole genome shotgun (WGS) entry which is preliminary data.</text>
</comment>
<keyword evidence="1" id="KW-0472">Membrane</keyword>
<organism evidence="2 3">
    <name type="scientific">Winogradskyella aquimaris</name>
    <dbReference type="NCBI Taxonomy" id="864074"/>
    <lineage>
        <taxon>Bacteria</taxon>
        <taxon>Pseudomonadati</taxon>
        <taxon>Bacteroidota</taxon>
        <taxon>Flavobacteriia</taxon>
        <taxon>Flavobacteriales</taxon>
        <taxon>Flavobacteriaceae</taxon>
        <taxon>Winogradskyella</taxon>
    </lineage>
</organism>
<sequence>MLKFVKHHMESITGIEIYPLISLLIFFLFFVALFFWVFTAKKDYITTVSNIPLDNQKDSQL</sequence>
<proteinExistence type="predicted"/>
<accession>A0ABU5ENT9</accession>
<evidence type="ECO:0000313" key="3">
    <source>
        <dbReference type="Proteomes" id="UP001285855"/>
    </source>
</evidence>
<evidence type="ECO:0000256" key="1">
    <source>
        <dbReference type="SAM" id="Phobius"/>
    </source>
</evidence>
<dbReference type="RefSeq" id="WP_320556068.1">
    <property type="nucleotide sequence ID" value="NZ_JAXDAE010000010.1"/>
</dbReference>